<evidence type="ECO:0000256" key="5">
    <source>
        <dbReference type="ARBA" id="ARBA00005855"/>
    </source>
</evidence>
<keyword evidence="10" id="KW-0521">NADP</keyword>
<feature type="non-terminal residue" evidence="18">
    <location>
        <position position="493"/>
    </location>
</feature>
<gene>
    <name evidence="18" type="primary">Retsat_0</name>
    <name evidence="18" type="ORF">TACRUB_R07268</name>
</gene>
<comment type="subcellular location">
    <subcellularLocation>
        <location evidence="4">Endoplasmic reticulum membrane</location>
        <topology evidence="4">Peripheral membrane protein</topology>
    </subcellularLocation>
</comment>
<evidence type="ECO:0000256" key="6">
    <source>
        <dbReference type="ARBA" id="ARBA00022630"/>
    </source>
</evidence>
<evidence type="ECO:0000256" key="16">
    <source>
        <dbReference type="ARBA" id="ARBA00041141"/>
    </source>
</evidence>
<keyword evidence="7" id="KW-0732">Signal</keyword>
<evidence type="ECO:0000256" key="8">
    <source>
        <dbReference type="ARBA" id="ARBA00022824"/>
    </source>
</evidence>
<comment type="cofactor">
    <cofactor evidence="1">
        <name>NAD(+)</name>
        <dbReference type="ChEBI" id="CHEBI:57540"/>
    </cofactor>
</comment>
<dbReference type="Proteomes" id="UP000540952">
    <property type="component" value="Unassembled WGS sequence"/>
</dbReference>
<keyword evidence="9" id="KW-0274">FAD</keyword>
<dbReference type="GO" id="GO:0051786">
    <property type="term" value="F:all-trans-retinol 13,14-reductase activity"/>
    <property type="evidence" value="ECO:0007669"/>
    <property type="project" value="UniProtKB-EC"/>
</dbReference>
<comment type="similarity">
    <text evidence="5">Belongs to the carotenoid/retinoid oxidoreductase family. CrtISO subfamily.</text>
</comment>
<proteinExistence type="inferred from homology"/>
<dbReference type="EC" id="1.3.99.23" evidence="15"/>
<evidence type="ECO:0000313" key="19">
    <source>
        <dbReference type="Proteomes" id="UP000540952"/>
    </source>
</evidence>
<evidence type="ECO:0000256" key="1">
    <source>
        <dbReference type="ARBA" id="ARBA00001911"/>
    </source>
</evidence>
<evidence type="ECO:0000256" key="12">
    <source>
        <dbReference type="ARBA" id="ARBA00023027"/>
    </source>
</evidence>
<accession>A0A7K4WYT2</accession>
<evidence type="ECO:0000256" key="3">
    <source>
        <dbReference type="ARBA" id="ARBA00001974"/>
    </source>
</evidence>
<evidence type="ECO:0000256" key="13">
    <source>
        <dbReference type="ARBA" id="ARBA00023098"/>
    </source>
</evidence>
<dbReference type="SUPFAM" id="SSF51905">
    <property type="entry name" value="FAD/NAD(P)-binding domain"/>
    <property type="match status" value="1"/>
</dbReference>
<comment type="cofactor">
    <cofactor evidence="3">
        <name>FAD</name>
        <dbReference type="ChEBI" id="CHEBI:57692"/>
    </cofactor>
</comment>
<evidence type="ECO:0000256" key="4">
    <source>
        <dbReference type="ARBA" id="ARBA00004406"/>
    </source>
</evidence>
<evidence type="ECO:0000256" key="14">
    <source>
        <dbReference type="ARBA" id="ARBA00023136"/>
    </source>
</evidence>
<feature type="non-terminal residue" evidence="18">
    <location>
        <position position="1"/>
    </location>
</feature>
<dbReference type="PANTHER" id="PTHR46091">
    <property type="entry name" value="BLR7054 PROTEIN"/>
    <property type="match status" value="1"/>
</dbReference>
<comment type="catalytic activity">
    <reaction evidence="17">
        <text>all-trans-13,14-dihydroretinol + A = all-trans-retinol + AH2</text>
        <dbReference type="Rhea" id="RHEA:19193"/>
        <dbReference type="ChEBI" id="CHEBI:13193"/>
        <dbReference type="ChEBI" id="CHEBI:17336"/>
        <dbReference type="ChEBI" id="CHEBI:17499"/>
        <dbReference type="ChEBI" id="CHEBI:52075"/>
        <dbReference type="EC" id="1.3.99.23"/>
    </reaction>
</comment>
<evidence type="ECO:0000256" key="11">
    <source>
        <dbReference type="ARBA" id="ARBA00023002"/>
    </source>
</evidence>
<evidence type="ECO:0000256" key="10">
    <source>
        <dbReference type="ARBA" id="ARBA00022857"/>
    </source>
</evidence>
<dbReference type="InterPro" id="IPR052206">
    <property type="entry name" value="Retinol_saturase"/>
</dbReference>
<evidence type="ECO:0000256" key="15">
    <source>
        <dbReference type="ARBA" id="ARBA00038979"/>
    </source>
</evidence>
<keyword evidence="8" id="KW-0256">Endoplasmic reticulum</keyword>
<evidence type="ECO:0000313" key="18">
    <source>
        <dbReference type="EMBL" id="NWR39058.1"/>
    </source>
</evidence>
<evidence type="ECO:0000256" key="7">
    <source>
        <dbReference type="ARBA" id="ARBA00022729"/>
    </source>
</evidence>
<keyword evidence="19" id="KW-1185">Reference proteome</keyword>
<sequence>GIHYVGEMHESSLMRFLVDQLTDGQLEWAQLPTVYDAVVLGNPQGNGKTYRMYSGKREYYQKLKEQFPGEAAAIDEFQRLVKSTSSGVMLMGVLKMLPRYLVRLLCWSGLLPRFCSFSRMASRSLKEVVDKLTTNPELRAVLTYIFPTYGVIPSKVSFSMHSILVNHFLKGAWYPKGGSGEIAFHTISVIRKAGGNAFGKAPVEKILLDPQGRACGVSVKKGQDVVKIFAPIIISDAGIFNTYEKLLPPEAQALPEIQSQLRLVTHGEGCFTVFVGLNGSREELGVEPTNYFMYPESDLDGIMKHYMGLSREEAAKNVPFLFVTCPSSKDPTWEMRHPGKSTLAIVTFARYEWFEEWKDKQVNKRGDDYEDLKKTFVDTVMETVYKLYPRIEGRIEYLSGGTPITNQHYIASPRGELYGADHGMPRLQAEVMAAVRAETPVPNLYLTGQDLCVGGFMGALQGAVICASSILKRNLYVDLVRLKKSLEATNAKK</sequence>
<organism evidence="18 19">
    <name type="scientific">Tachuris rubrigastra</name>
    <dbReference type="NCBI Taxonomy" id="495162"/>
    <lineage>
        <taxon>Eukaryota</taxon>
        <taxon>Metazoa</taxon>
        <taxon>Chordata</taxon>
        <taxon>Craniata</taxon>
        <taxon>Vertebrata</taxon>
        <taxon>Euteleostomi</taxon>
        <taxon>Archelosauria</taxon>
        <taxon>Archosauria</taxon>
        <taxon>Dinosauria</taxon>
        <taxon>Saurischia</taxon>
        <taxon>Theropoda</taxon>
        <taxon>Coelurosauria</taxon>
        <taxon>Aves</taxon>
        <taxon>Neognathae</taxon>
        <taxon>Neoaves</taxon>
        <taxon>Telluraves</taxon>
        <taxon>Australaves</taxon>
        <taxon>Passeriformes</taxon>
        <taxon>Tyrannidae</taxon>
        <taxon>Tachuris</taxon>
    </lineage>
</organism>
<keyword evidence="11" id="KW-0560">Oxidoreductase</keyword>
<evidence type="ECO:0000256" key="2">
    <source>
        <dbReference type="ARBA" id="ARBA00001937"/>
    </source>
</evidence>
<dbReference type="InterPro" id="IPR036188">
    <property type="entry name" value="FAD/NAD-bd_sf"/>
</dbReference>
<reference evidence="18 19" key="1">
    <citation type="submission" date="2019-09" db="EMBL/GenBank/DDBJ databases">
        <title>Bird 10,000 Genomes (B10K) Project - Family phase.</title>
        <authorList>
            <person name="Zhang G."/>
        </authorList>
    </citation>
    <scope>NUCLEOTIDE SEQUENCE [LARGE SCALE GENOMIC DNA]</scope>
    <source>
        <strain evidence="18">B10K-CU-031-13</strain>
        <tissue evidence="18">Muscle</tissue>
    </source>
</reference>
<comment type="cofactor">
    <cofactor evidence="2">
        <name>NADP(+)</name>
        <dbReference type="ChEBI" id="CHEBI:58349"/>
    </cofactor>
</comment>
<keyword evidence="6" id="KW-0285">Flavoprotein</keyword>
<evidence type="ECO:0000256" key="9">
    <source>
        <dbReference type="ARBA" id="ARBA00022827"/>
    </source>
</evidence>
<keyword evidence="14" id="KW-0472">Membrane</keyword>
<protein>
    <recommendedName>
        <fullName evidence="16">All-trans-retinol 13,14-reductase</fullName>
        <ecNumber evidence="15">1.3.99.23</ecNumber>
    </recommendedName>
</protein>
<dbReference type="PANTHER" id="PTHR46091:SF1">
    <property type="entry name" value="ALL-TRANS-RETINOL 13,14-REDUCTASE"/>
    <property type="match status" value="1"/>
</dbReference>
<evidence type="ECO:0000256" key="17">
    <source>
        <dbReference type="ARBA" id="ARBA00048815"/>
    </source>
</evidence>
<comment type="caution">
    <text evidence="18">The sequence shown here is derived from an EMBL/GenBank/DDBJ whole genome shotgun (WGS) entry which is preliminary data.</text>
</comment>
<dbReference type="Gene3D" id="3.50.50.60">
    <property type="entry name" value="FAD/NAD(P)-binding domain"/>
    <property type="match status" value="1"/>
</dbReference>
<name>A0A7K4WYT2_9TYRA</name>
<dbReference type="AlphaFoldDB" id="A0A7K4WYT2"/>
<dbReference type="EMBL" id="VZRD01000586">
    <property type="protein sequence ID" value="NWR39058.1"/>
    <property type="molecule type" value="Genomic_DNA"/>
</dbReference>
<dbReference type="GO" id="GO:0005789">
    <property type="term" value="C:endoplasmic reticulum membrane"/>
    <property type="evidence" value="ECO:0007669"/>
    <property type="project" value="UniProtKB-SubCell"/>
</dbReference>
<keyword evidence="12" id="KW-0520">NAD</keyword>
<keyword evidence="13" id="KW-0443">Lipid metabolism</keyword>